<comment type="caution">
    <text evidence="2">The sequence shown here is derived from an EMBL/GenBank/DDBJ whole genome shotgun (WGS) entry which is preliminary data.</text>
</comment>
<keyword evidence="1" id="KW-1133">Transmembrane helix</keyword>
<sequence>MSLSAKFRHSIKPLIIMNSIFTTGLVEYFVNDNINAIGTVYAFFSLIFYILIASTLPFSTQISFRDERPLLIRLTRQLHIYSAYVFYIINIIAGILRRKKVRRFMLQIETCVRTMDQLNIPMNSSKCFWQQCYLILFLYRIIDG</sequence>
<dbReference type="AlphaFoldDB" id="A0ABD2CNV9"/>
<proteinExistence type="predicted"/>
<evidence type="ECO:0000313" key="2">
    <source>
        <dbReference type="EMBL" id="KAL2746795.1"/>
    </source>
</evidence>
<protein>
    <submittedName>
        <fullName evidence="2">Gustatory and pheromone receptor 32a-like</fullName>
    </submittedName>
</protein>
<dbReference type="EMBL" id="JAYRBN010000037">
    <property type="protein sequence ID" value="KAL2746795.1"/>
    <property type="molecule type" value="Genomic_DNA"/>
</dbReference>
<dbReference type="Proteomes" id="UP001607303">
    <property type="component" value="Unassembled WGS sequence"/>
</dbReference>
<gene>
    <name evidence="2" type="ORF">V1477_005165</name>
</gene>
<name>A0ABD2CNV9_VESMC</name>
<accession>A0ABD2CNV9</accession>
<feature type="transmembrane region" description="Helical" evidence="1">
    <location>
        <begin position="37"/>
        <end position="58"/>
    </location>
</feature>
<organism evidence="2 3">
    <name type="scientific">Vespula maculifrons</name>
    <name type="common">Eastern yellow jacket</name>
    <name type="synonym">Wasp</name>
    <dbReference type="NCBI Taxonomy" id="7453"/>
    <lineage>
        <taxon>Eukaryota</taxon>
        <taxon>Metazoa</taxon>
        <taxon>Ecdysozoa</taxon>
        <taxon>Arthropoda</taxon>
        <taxon>Hexapoda</taxon>
        <taxon>Insecta</taxon>
        <taxon>Pterygota</taxon>
        <taxon>Neoptera</taxon>
        <taxon>Endopterygota</taxon>
        <taxon>Hymenoptera</taxon>
        <taxon>Apocrita</taxon>
        <taxon>Aculeata</taxon>
        <taxon>Vespoidea</taxon>
        <taxon>Vespidae</taxon>
        <taxon>Vespinae</taxon>
        <taxon>Vespula</taxon>
    </lineage>
</organism>
<feature type="transmembrane region" description="Helical" evidence="1">
    <location>
        <begin position="78"/>
        <end position="96"/>
    </location>
</feature>
<evidence type="ECO:0000256" key="1">
    <source>
        <dbReference type="SAM" id="Phobius"/>
    </source>
</evidence>
<reference evidence="2 3" key="1">
    <citation type="journal article" date="2024" name="Ann. Entomol. Soc. Am.">
        <title>Genomic analyses of the southern and eastern yellowjacket wasps (Hymenoptera: Vespidae) reveal evolutionary signatures of social life.</title>
        <authorList>
            <person name="Catto M.A."/>
            <person name="Caine P.B."/>
            <person name="Orr S.E."/>
            <person name="Hunt B.G."/>
            <person name="Goodisman M.A.D."/>
        </authorList>
    </citation>
    <scope>NUCLEOTIDE SEQUENCE [LARGE SCALE GENOMIC DNA]</scope>
    <source>
        <strain evidence="2">232</strain>
        <tissue evidence="2">Head and thorax</tissue>
    </source>
</reference>
<evidence type="ECO:0000313" key="3">
    <source>
        <dbReference type="Proteomes" id="UP001607303"/>
    </source>
</evidence>
<keyword evidence="1" id="KW-0472">Membrane</keyword>
<keyword evidence="1" id="KW-0812">Transmembrane</keyword>
<keyword evidence="3" id="KW-1185">Reference proteome</keyword>
<feature type="transmembrane region" description="Helical" evidence="1">
    <location>
        <begin position="12"/>
        <end position="30"/>
    </location>
</feature>